<protein>
    <submittedName>
        <fullName evidence="2">O-acetyl-ADP-ribose deacetylase</fullName>
    </submittedName>
</protein>
<dbReference type="EMBL" id="PJZH01000012">
    <property type="protein sequence ID" value="PLR34119.1"/>
    <property type="molecule type" value="Genomic_DNA"/>
</dbReference>
<dbReference type="SUPFAM" id="SSF52949">
    <property type="entry name" value="Macro domain-like"/>
    <property type="match status" value="1"/>
</dbReference>
<evidence type="ECO:0000313" key="3">
    <source>
        <dbReference type="Proteomes" id="UP000234503"/>
    </source>
</evidence>
<dbReference type="Gene3D" id="3.40.220.10">
    <property type="entry name" value="Leucine Aminopeptidase, subunit E, domain 1"/>
    <property type="match status" value="1"/>
</dbReference>
<accession>A0A2N5E1D1</accession>
<name>A0A2N5E1D1_9GAMM</name>
<evidence type="ECO:0000313" key="2">
    <source>
        <dbReference type="EMBL" id="PLR34119.1"/>
    </source>
</evidence>
<dbReference type="PANTHER" id="PTHR11106:SF27">
    <property type="entry name" value="MACRO DOMAIN-CONTAINING PROTEIN"/>
    <property type="match status" value="1"/>
</dbReference>
<comment type="caution">
    <text evidence="2">The sequence shown here is derived from an EMBL/GenBank/DDBJ whole genome shotgun (WGS) entry which is preliminary data.</text>
</comment>
<dbReference type="InterPro" id="IPR043472">
    <property type="entry name" value="Macro_dom-like"/>
</dbReference>
<dbReference type="CDD" id="cd02908">
    <property type="entry name" value="Macro_OAADPr_deacetylase"/>
    <property type="match status" value="1"/>
</dbReference>
<dbReference type="OrthoDB" id="6194521at2"/>
<sequence>MMNDRIGVLSGDITRLEVDAIVNAANNSLLGGGGVDGAIHRAGGPAILEACQRIGGCKTGDAVITLGGDLPAKWVIHAVGPRWEGGSQGEADLLRSAYLRSFDLVAQYGLRRVAFPNISTGIYGFPKLEAAQIAIEVTQTVLSTDPAIEEVLFVCFDPENLMIYRELLGQPQAGEATPPA</sequence>
<dbReference type="AlphaFoldDB" id="A0A2N5E1D1"/>
<dbReference type="PANTHER" id="PTHR11106">
    <property type="entry name" value="GANGLIOSIDE INDUCED DIFFERENTIATION ASSOCIATED PROTEIN 2-RELATED"/>
    <property type="match status" value="1"/>
</dbReference>
<dbReference type="SMART" id="SM00506">
    <property type="entry name" value="A1pp"/>
    <property type="match status" value="1"/>
</dbReference>
<keyword evidence="3" id="KW-1185">Reference proteome</keyword>
<reference evidence="2 3" key="1">
    <citation type="submission" date="2017-12" db="EMBL/GenBank/DDBJ databases">
        <title>Characterization of six clinical isolates of Enterochimera gen. nov., a novel genus of the Yersiniaciae family and the three species Enterochimera arupensis sp. nov., Enterochimera coloradensis sp. nov, and Enterochimera californica sp. nov.</title>
        <authorList>
            <person name="Rossi A."/>
            <person name="Fisher M."/>
        </authorList>
    </citation>
    <scope>NUCLEOTIDE SEQUENCE [LARGE SCALE GENOMIC DNA]</scope>
    <source>
        <strain evidence="3">2016-Iso4</strain>
    </source>
</reference>
<proteinExistence type="predicted"/>
<dbReference type="NCBIfam" id="NF001664">
    <property type="entry name" value="PRK00431.1-6"/>
    <property type="match status" value="1"/>
</dbReference>
<feature type="domain" description="Macro" evidence="1">
    <location>
        <begin position="1"/>
        <end position="172"/>
    </location>
</feature>
<evidence type="ECO:0000259" key="1">
    <source>
        <dbReference type="PROSITE" id="PS51154"/>
    </source>
</evidence>
<dbReference type="Pfam" id="PF01661">
    <property type="entry name" value="Macro"/>
    <property type="match status" value="1"/>
</dbReference>
<dbReference type="PROSITE" id="PS51154">
    <property type="entry name" value="MACRO"/>
    <property type="match status" value="1"/>
</dbReference>
<dbReference type="InterPro" id="IPR002589">
    <property type="entry name" value="Macro_dom"/>
</dbReference>
<gene>
    <name evidence="2" type="ORF">CYR32_12995</name>
</gene>
<organism evidence="2 3">
    <name type="scientific">Chimaeribacter coloradensis</name>
    <dbReference type="NCBI Taxonomy" id="2060068"/>
    <lineage>
        <taxon>Bacteria</taxon>
        <taxon>Pseudomonadati</taxon>
        <taxon>Pseudomonadota</taxon>
        <taxon>Gammaproteobacteria</taxon>
        <taxon>Enterobacterales</taxon>
        <taxon>Yersiniaceae</taxon>
        <taxon>Chimaeribacter</taxon>
    </lineage>
</organism>
<dbReference type="Proteomes" id="UP000234503">
    <property type="component" value="Unassembled WGS sequence"/>
</dbReference>